<name>A0ABD1EQT5_HYPHA</name>
<dbReference type="AlphaFoldDB" id="A0ABD1EQT5"/>
<organism evidence="12 13">
    <name type="scientific">Hypothenemus hampei</name>
    <name type="common">Coffee berry borer</name>
    <dbReference type="NCBI Taxonomy" id="57062"/>
    <lineage>
        <taxon>Eukaryota</taxon>
        <taxon>Metazoa</taxon>
        <taxon>Ecdysozoa</taxon>
        <taxon>Arthropoda</taxon>
        <taxon>Hexapoda</taxon>
        <taxon>Insecta</taxon>
        <taxon>Pterygota</taxon>
        <taxon>Neoptera</taxon>
        <taxon>Endopterygota</taxon>
        <taxon>Coleoptera</taxon>
        <taxon>Polyphaga</taxon>
        <taxon>Cucujiformia</taxon>
        <taxon>Curculionidae</taxon>
        <taxon>Scolytinae</taxon>
        <taxon>Hypothenemus</taxon>
    </lineage>
</organism>
<keyword evidence="4" id="KW-0378">Hydrolase</keyword>
<dbReference type="Proteomes" id="UP001566132">
    <property type="component" value="Unassembled WGS sequence"/>
</dbReference>
<feature type="active site" evidence="7">
    <location>
        <position position="230"/>
    </location>
</feature>
<protein>
    <submittedName>
        <fullName evidence="12">Uncharacterized protein</fullName>
    </submittedName>
</protein>
<keyword evidence="5" id="KW-0788">Thiol protease</keyword>
<dbReference type="EMBL" id="JBDJPC010000005">
    <property type="protein sequence ID" value="KAL1501133.1"/>
    <property type="molecule type" value="Genomic_DNA"/>
</dbReference>
<dbReference type="InterPro" id="IPR011600">
    <property type="entry name" value="Pept_C14_caspase"/>
</dbReference>
<evidence type="ECO:0000256" key="9">
    <source>
        <dbReference type="SAM" id="MobiDB-lite"/>
    </source>
</evidence>
<dbReference type="PROSITE" id="PS50207">
    <property type="entry name" value="CASPASE_P10"/>
    <property type="match status" value="1"/>
</dbReference>
<keyword evidence="13" id="KW-1185">Reference proteome</keyword>
<evidence type="ECO:0000256" key="1">
    <source>
        <dbReference type="ARBA" id="ARBA00010134"/>
    </source>
</evidence>
<keyword evidence="6" id="KW-0865">Zymogen</keyword>
<evidence type="ECO:0000256" key="4">
    <source>
        <dbReference type="ARBA" id="ARBA00022801"/>
    </source>
</evidence>
<evidence type="ECO:0000256" key="8">
    <source>
        <dbReference type="RuleBase" id="RU003971"/>
    </source>
</evidence>
<evidence type="ECO:0000259" key="10">
    <source>
        <dbReference type="PROSITE" id="PS50207"/>
    </source>
</evidence>
<evidence type="ECO:0000313" key="12">
    <source>
        <dbReference type="EMBL" id="KAL1501133.1"/>
    </source>
</evidence>
<dbReference type="PROSITE" id="PS50208">
    <property type="entry name" value="CASPASE_P20"/>
    <property type="match status" value="1"/>
</dbReference>
<dbReference type="InterPro" id="IPR002138">
    <property type="entry name" value="Pept_C14_p10"/>
</dbReference>
<dbReference type="Gene3D" id="1.10.533.10">
    <property type="entry name" value="Death Domain, Fas"/>
    <property type="match status" value="1"/>
</dbReference>
<dbReference type="PRINTS" id="PR00376">
    <property type="entry name" value="IL1BCENZYME"/>
</dbReference>
<dbReference type="PIRSF" id="PIRSF038001">
    <property type="entry name" value="Caspase_ICE"/>
    <property type="match status" value="1"/>
</dbReference>
<accession>A0ABD1EQT5</accession>
<dbReference type="InterPro" id="IPR001309">
    <property type="entry name" value="Pept_C14_p20"/>
</dbReference>
<evidence type="ECO:0000259" key="11">
    <source>
        <dbReference type="PROSITE" id="PS50208"/>
    </source>
</evidence>
<dbReference type="PANTHER" id="PTHR47901:SF8">
    <property type="entry name" value="CASPASE-3"/>
    <property type="match status" value="1"/>
</dbReference>
<evidence type="ECO:0000256" key="5">
    <source>
        <dbReference type="ARBA" id="ARBA00022807"/>
    </source>
</evidence>
<evidence type="ECO:0000256" key="6">
    <source>
        <dbReference type="ARBA" id="ARBA00023145"/>
    </source>
</evidence>
<dbReference type="GO" id="GO:0006915">
    <property type="term" value="P:apoptotic process"/>
    <property type="evidence" value="ECO:0007669"/>
    <property type="project" value="UniProtKB-KW"/>
</dbReference>
<evidence type="ECO:0000256" key="2">
    <source>
        <dbReference type="ARBA" id="ARBA00022670"/>
    </source>
</evidence>
<reference evidence="12 13" key="1">
    <citation type="submission" date="2024-05" db="EMBL/GenBank/DDBJ databases">
        <title>Genetic variation in Jamaican populations of the coffee berry borer (Hypothenemus hampei).</title>
        <authorList>
            <person name="Errbii M."/>
            <person name="Myrie A."/>
        </authorList>
    </citation>
    <scope>NUCLEOTIDE SEQUENCE [LARGE SCALE GENOMIC DNA]</scope>
    <source>
        <strain evidence="12">JA-Hopewell-2020-01-JO</strain>
        <tissue evidence="12">Whole body</tissue>
    </source>
</reference>
<comment type="similarity">
    <text evidence="1 8">Belongs to the peptidase C14A family.</text>
</comment>
<dbReference type="SMART" id="SM00115">
    <property type="entry name" value="CASc"/>
    <property type="match status" value="1"/>
</dbReference>
<dbReference type="SUPFAM" id="SSF52129">
    <property type="entry name" value="Caspase-like"/>
    <property type="match status" value="1"/>
</dbReference>
<proteinExistence type="inferred from homology"/>
<keyword evidence="3" id="KW-0053">Apoptosis</keyword>
<dbReference type="InterPro" id="IPR002398">
    <property type="entry name" value="Pept_C14"/>
</dbReference>
<feature type="domain" description="Caspase family p20" evidence="11">
    <location>
        <begin position="151"/>
        <end position="281"/>
    </location>
</feature>
<gene>
    <name evidence="12" type="ORF">ABEB36_006518</name>
</gene>
<evidence type="ECO:0000256" key="7">
    <source>
        <dbReference type="PIRSR" id="PIRSR038001-1"/>
    </source>
</evidence>
<comment type="caution">
    <text evidence="12">The sequence shown here is derived from an EMBL/GenBank/DDBJ whole genome shotgun (WGS) entry which is preliminary data.</text>
</comment>
<dbReference type="InterPro" id="IPR011029">
    <property type="entry name" value="DEATH-like_dom_sf"/>
</dbReference>
<dbReference type="InterPro" id="IPR029030">
    <property type="entry name" value="Caspase-like_dom_sf"/>
</dbReference>
<dbReference type="Gene3D" id="3.40.50.1460">
    <property type="match status" value="1"/>
</dbReference>
<dbReference type="PANTHER" id="PTHR47901">
    <property type="entry name" value="CASPASE RECRUITMENT DOMAIN-CONTAINING PROTEIN 18"/>
    <property type="match status" value="1"/>
</dbReference>
<feature type="region of interest" description="Disordered" evidence="9">
    <location>
        <begin position="88"/>
        <end position="108"/>
    </location>
</feature>
<evidence type="ECO:0000313" key="13">
    <source>
        <dbReference type="Proteomes" id="UP001566132"/>
    </source>
</evidence>
<dbReference type="Pfam" id="PF00656">
    <property type="entry name" value="Peptidase_C14"/>
    <property type="match status" value="1"/>
</dbReference>
<dbReference type="GO" id="GO:0008234">
    <property type="term" value="F:cysteine-type peptidase activity"/>
    <property type="evidence" value="ECO:0007669"/>
    <property type="project" value="UniProtKB-KW"/>
</dbReference>
<sequence length="419" mass="48474">MQDAQRELLNRYWNQLMNLTEVHTFANTLVAKEIFTQREILDFFAGHNEQINNCRFFNSLLDKDATAFDTLLQWLITTGRDRLARKLAPGGPGITPFREPNDEHDPSSPIETFSFDKSKEPLKINVQLATEFRDSIKFNPNLPFYSCRSSKRGRVLIINNFDFDGTDHKTRNGAQVDQANLLELFAQMGGWVVKTKNNKTADEMRQILKSFAKEKREKRCDICFVFIMSHGSEELKETIIYGRDGTYLSTSDIQSYFTNEKCPLFRGKPKVFIYQVCRGNDIDLPQTFTEFDGKCKNKEEQQQAMSNSRNQSISHFRPVEDMLIGYATMQGSKAHRDPYRGTWYIELICKYFMQLAHYESVDNLLVKVDEGLRTRMSEYGTVQTSEHISKGFKKLYLNPGIFEENGKVSKFESSVIESN</sequence>
<feature type="active site" evidence="7">
    <location>
        <position position="277"/>
    </location>
</feature>
<dbReference type="GO" id="GO:0006508">
    <property type="term" value="P:proteolysis"/>
    <property type="evidence" value="ECO:0007669"/>
    <property type="project" value="UniProtKB-KW"/>
</dbReference>
<keyword evidence="2" id="KW-0645">Protease</keyword>
<dbReference type="InterPro" id="IPR015917">
    <property type="entry name" value="Pept_C14A"/>
</dbReference>
<evidence type="ECO:0000256" key="3">
    <source>
        <dbReference type="ARBA" id="ARBA00022703"/>
    </source>
</evidence>
<dbReference type="SUPFAM" id="SSF47986">
    <property type="entry name" value="DEATH domain"/>
    <property type="match status" value="1"/>
</dbReference>
<feature type="domain" description="Caspase family p10" evidence="10">
    <location>
        <begin position="321"/>
        <end position="399"/>
    </location>
</feature>